<protein>
    <recommendedName>
        <fullName evidence="4">Host attachment protein</fullName>
    </recommendedName>
</protein>
<dbReference type="AlphaFoldDB" id="A0A2M7XDE9"/>
<dbReference type="Gene3D" id="3.30.420.60">
    <property type="entry name" value="eRF1 domain 2"/>
    <property type="match status" value="1"/>
</dbReference>
<comment type="caution">
    <text evidence="2">The sequence shown here is derived from an EMBL/GenBank/DDBJ whole genome shotgun (WGS) entry which is preliminary data.</text>
</comment>
<evidence type="ECO:0000256" key="1">
    <source>
        <dbReference type="SAM" id="MobiDB-lite"/>
    </source>
</evidence>
<accession>A0A2M7XDE9</accession>
<dbReference type="EMBL" id="PFWT01000023">
    <property type="protein sequence ID" value="PJA45909.1"/>
    <property type="molecule type" value="Genomic_DNA"/>
</dbReference>
<dbReference type="Proteomes" id="UP000231263">
    <property type="component" value="Unassembled WGS sequence"/>
</dbReference>
<gene>
    <name evidence="2" type="ORF">CO173_04325</name>
</gene>
<evidence type="ECO:0008006" key="4">
    <source>
        <dbReference type="Google" id="ProtNLM"/>
    </source>
</evidence>
<reference evidence="3" key="1">
    <citation type="submission" date="2017-09" db="EMBL/GenBank/DDBJ databases">
        <title>Depth-based differentiation of microbial function through sediment-hosted aquifers and enrichment of novel symbionts in the deep terrestrial subsurface.</title>
        <authorList>
            <person name="Probst A.J."/>
            <person name="Ladd B."/>
            <person name="Jarett J.K."/>
            <person name="Geller-Mcgrath D.E."/>
            <person name="Sieber C.M.K."/>
            <person name="Emerson J.B."/>
            <person name="Anantharaman K."/>
            <person name="Thomas B.C."/>
            <person name="Malmstrom R."/>
            <person name="Stieglmeier M."/>
            <person name="Klingl A."/>
            <person name="Woyke T."/>
            <person name="Ryan C.M."/>
            <person name="Banfield J.F."/>
        </authorList>
    </citation>
    <scope>NUCLEOTIDE SEQUENCE [LARGE SCALE GENOMIC DNA]</scope>
</reference>
<evidence type="ECO:0000313" key="3">
    <source>
        <dbReference type="Proteomes" id="UP000231263"/>
    </source>
</evidence>
<feature type="region of interest" description="Disordered" evidence="1">
    <location>
        <begin position="43"/>
        <end position="63"/>
    </location>
</feature>
<proteinExistence type="predicted"/>
<dbReference type="InterPro" id="IPR042226">
    <property type="entry name" value="eFR1_2_sf"/>
</dbReference>
<name>A0A2M7XDE9_9BACT</name>
<sequence length="142" mass="16358">MQISDHYLAYKEKTLLVVTNNELAKIYSVFERDVEELRTLKVKSAKPDERAGGTANSAPPDLDEVKKHDRLELYKSLNKLLFKLIKEDYKKIIICVPEAHKNEIVEEMHQDVKKLIGENVVPKNLASLPLDQMMRILQESKA</sequence>
<evidence type="ECO:0000313" key="2">
    <source>
        <dbReference type="EMBL" id="PJA45909.1"/>
    </source>
</evidence>
<organism evidence="2 3">
    <name type="scientific">Candidatus Uhrbacteria bacterium CG_4_9_14_3_um_filter_41_35</name>
    <dbReference type="NCBI Taxonomy" id="1975034"/>
    <lineage>
        <taxon>Bacteria</taxon>
        <taxon>Candidatus Uhriibacteriota</taxon>
    </lineage>
</organism>